<organism evidence="1 2">
    <name type="scientific">Parvibacter caecicola</name>
    <dbReference type="NCBI Taxonomy" id="747645"/>
    <lineage>
        <taxon>Bacteria</taxon>
        <taxon>Bacillati</taxon>
        <taxon>Actinomycetota</taxon>
        <taxon>Coriobacteriia</taxon>
        <taxon>Coriobacteriales</taxon>
        <taxon>Coriobacteriaceae</taxon>
        <taxon>Parvibacter</taxon>
    </lineage>
</organism>
<evidence type="ECO:0000313" key="2">
    <source>
        <dbReference type="Proteomes" id="UP000530850"/>
    </source>
</evidence>
<dbReference type="Proteomes" id="UP000530850">
    <property type="component" value="Unassembled WGS sequence"/>
</dbReference>
<name>A0A7W5D208_9ACTN</name>
<protein>
    <submittedName>
        <fullName evidence="1">Uncharacterized protein</fullName>
    </submittedName>
</protein>
<evidence type="ECO:0000313" key="1">
    <source>
        <dbReference type="EMBL" id="MBB3171207.1"/>
    </source>
</evidence>
<dbReference type="EMBL" id="JACHYA010000002">
    <property type="protein sequence ID" value="MBB3171207.1"/>
    <property type="molecule type" value="Genomic_DNA"/>
</dbReference>
<reference evidence="1 2" key="1">
    <citation type="submission" date="2020-08" db="EMBL/GenBank/DDBJ databases">
        <title>Sequencing the genomes of 1000 actinobacteria strains.</title>
        <authorList>
            <person name="Klenk H.-P."/>
        </authorList>
    </citation>
    <scope>NUCLEOTIDE SEQUENCE [LARGE SCALE GENOMIC DNA]</scope>
    <source>
        <strain evidence="1 2">DSM 22242</strain>
    </source>
</reference>
<gene>
    <name evidence="1" type="ORF">FHR31_001019</name>
</gene>
<dbReference type="AlphaFoldDB" id="A0A7W5D208"/>
<accession>A0A7W5D208</accession>
<proteinExistence type="predicted"/>
<comment type="caution">
    <text evidence="1">The sequence shown here is derived from an EMBL/GenBank/DDBJ whole genome shotgun (WGS) entry which is preliminary data.</text>
</comment>
<sequence length="32" mass="3671">MAFTAQGAISCYPFHGNFMSRKGSYEHYPQFP</sequence>